<dbReference type="Pfam" id="PF21924">
    <property type="entry name" value="XRCC4_CC"/>
    <property type="match status" value="1"/>
</dbReference>
<feature type="region of interest" description="Disordered" evidence="6">
    <location>
        <begin position="289"/>
        <end position="329"/>
    </location>
</feature>
<evidence type="ECO:0000256" key="2">
    <source>
        <dbReference type="ARBA" id="ARBA00022763"/>
    </source>
</evidence>
<keyword evidence="5" id="KW-0175">Coiled coil</keyword>
<evidence type="ECO:0000256" key="5">
    <source>
        <dbReference type="SAM" id="Coils"/>
    </source>
</evidence>
<evidence type="ECO:0000256" key="1">
    <source>
        <dbReference type="ARBA" id="ARBA00004123"/>
    </source>
</evidence>
<sequence length="329" mass="38403">MVNFFKTIRNNKSNQVFSLDIQLEDDHFTLKILENQDAWLTDVTKEDLNKKAEPFDVSKEEYFSKLKTYFFETPKNVEFRFTDGEFSCYIKTQRSNFVYFSAKLRKVNIDFVELLEIYSSEGERLRLENDNLTKERDKLREDNNNLENKLKELVAKKIQEEEELYSHFTLVLNEKKRKIQHLNQTLQAFKAGRPTVNSERVVKTKSVPLVRNDVSESENSDYNTDEEKTVNKVKSKEPLPSTSTVTNSNMYSDDDNDDIILPKRTKVTDSKLSHTGYELNNIPSINKVIAKEKTPEPEPEEKISEPAQVQSMNDSPTFEISTQELLDRL</sequence>
<dbReference type="GO" id="GO:0005958">
    <property type="term" value="C:DNA-dependent protein kinase-DNA ligase 4 complex"/>
    <property type="evidence" value="ECO:0007669"/>
    <property type="project" value="TreeGrafter"/>
</dbReference>
<gene>
    <name evidence="9" type="ORF">PHYEVI_LOCUS6781</name>
</gene>
<dbReference type="InterPro" id="IPR053961">
    <property type="entry name" value="XRCC4_N"/>
</dbReference>
<dbReference type="InterPro" id="IPR038051">
    <property type="entry name" value="XRCC4-like_N_sf"/>
</dbReference>
<dbReference type="InterPro" id="IPR053962">
    <property type="entry name" value="XRCC4_CC"/>
</dbReference>
<evidence type="ECO:0000256" key="3">
    <source>
        <dbReference type="ARBA" id="ARBA00023204"/>
    </source>
</evidence>
<comment type="subcellular location">
    <subcellularLocation>
        <location evidence="1">Nucleus</location>
    </subcellularLocation>
</comment>
<dbReference type="GO" id="GO:0010165">
    <property type="term" value="P:response to X-ray"/>
    <property type="evidence" value="ECO:0007669"/>
    <property type="project" value="TreeGrafter"/>
</dbReference>
<feature type="compositionally biased region" description="Polar residues" evidence="6">
    <location>
        <begin position="240"/>
        <end position="251"/>
    </location>
</feature>
<dbReference type="PANTHER" id="PTHR28559">
    <property type="entry name" value="DNA REPAIR PROTEIN XRCC4"/>
    <property type="match status" value="1"/>
</dbReference>
<dbReference type="Gene3D" id="2.170.210.10">
    <property type="entry name" value="DNA double-strand break repair and VJ recombination XRCC4, N-terminal"/>
    <property type="match status" value="1"/>
</dbReference>
<feature type="domain" description="XRCC4 N-terminal" evidence="7">
    <location>
        <begin position="20"/>
        <end position="84"/>
    </location>
</feature>
<dbReference type="GO" id="GO:0006310">
    <property type="term" value="P:DNA recombination"/>
    <property type="evidence" value="ECO:0007669"/>
    <property type="project" value="InterPro"/>
</dbReference>
<dbReference type="OrthoDB" id="8064436at2759"/>
<dbReference type="Proteomes" id="UP001153712">
    <property type="component" value="Chromosome 3"/>
</dbReference>
<accession>A0A9N9TQP7</accession>
<proteinExistence type="predicted"/>
<evidence type="ECO:0000256" key="4">
    <source>
        <dbReference type="ARBA" id="ARBA00023242"/>
    </source>
</evidence>
<dbReference type="GO" id="GO:0032807">
    <property type="term" value="C:DNA ligase IV complex"/>
    <property type="evidence" value="ECO:0007669"/>
    <property type="project" value="TreeGrafter"/>
</dbReference>
<keyword evidence="3" id="KW-0234">DNA repair</keyword>
<dbReference type="InterPro" id="IPR010585">
    <property type="entry name" value="DNA_repair_prot_XRCC4"/>
</dbReference>
<feature type="coiled-coil region" evidence="5">
    <location>
        <begin position="115"/>
        <end position="192"/>
    </location>
</feature>
<feature type="compositionally biased region" description="Basic and acidic residues" evidence="6">
    <location>
        <begin position="289"/>
        <end position="304"/>
    </location>
</feature>
<evidence type="ECO:0000313" key="10">
    <source>
        <dbReference type="Proteomes" id="UP001153712"/>
    </source>
</evidence>
<keyword evidence="2" id="KW-0227">DNA damage</keyword>
<dbReference type="EMBL" id="OU900096">
    <property type="protein sequence ID" value="CAG9860428.1"/>
    <property type="molecule type" value="Genomic_DNA"/>
</dbReference>
<keyword evidence="4" id="KW-0539">Nucleus</keyword>
<protein>
    <submittedName>
        <fullName evidence="9">Uncharacterized protein</fullName>
    </submittedName>
</protein>
<feature type="domain" description="XRCC4 coiled-coil" evidence="8">
    <location>
        <begin position="122"/>
        <end position="182"/>
    </location>
</feature>
<dbReference type="SUPFAM" id="SSF58022">
    <property type="entry name" value="XRCC4, C-terminal oligomerization domain"/>
    <property type="match status" value="1"/>
</dbReference>
<reference evidence="9" key="1">
    <citation type="submission" date="2022-01" db="EMBL/GenBank/DDBJ databases">
        <authorList>
            <person name="King R."/>
        </authorList>
    </citation>
    <scope>NUCLEOTIDE SEQUENCE</scope>
</reference>
<feature type="region of interest" description="Disordered" evidence="6">
    <location>
        <begin position="213"/>
        <end position="257"/>
    </location>
</feature>
<evidence type="ECO:0000256" key="6">
    <source>
        <dbReference type="SAM" id="MobiDB-lite"/>
    </source>
</evidence>
<feature type="compositionally biased region" description="Polar residues" evidence="6">
    <location>
        <begin position="307"/>
        <end position="329"/>
    </location>
</feature>
<dbReference type="GO" id="GO:0003677">
    <property type="term" value="F:DNA binding"/>
    <property type="evidence" value="ECO:0007669"/>
    <property type="project" value="InterPro"/>
</dbReference>
<dbReference type="GO" id="GO:0006303">
    <property type="term" value="P:double-strand break repair via nonhomologous end joining"/>
    <property type="evidence" value="ECO:0007669"/>
    <property type="project" value="TreeGrafter"/>
</dbReference>
<dbReference type="Pfam" id="PF06632">
    <property type="entry name" value="XRCC4"/>
    <property type="match status" value="1"/>
</dbReference>
<name>A0A9N9TQP7_PHYSR</name>
<feature type="compositionally biased region" description="Basic and acidic residues" evidence="6">
    <location>
        <begin position="225"/>
        <end position="237"/>
    </location>
</feature>
<dbReference type="PANTHER" id="PTHR28559:SF1">
    <property type="entry name" value="DNA REPAIR PROTEIN XRCC4"/>
    <property type="match status" value="1"/>
</dbReference>
<dbReference type="AlphaFoldDB" id="A0A9N9TQP7"/>
<evidence type="ECO:0000259" key="7">
    <source>
        <dbReference type="Pfam" id="PF06632"/>
    </source>
</evidence>
<evidence type="ECO:0000259" key="8">
    <source>
        <dbReference type="Pfam" id="PF21924"/>
    </source>
</evidence>
<evidence type="ECO:0000313" key="9">
    <source>
        <dbReference type="EMBL" id="CAG9860428.1"/>
    </source>
</evidence>
<organism evidence="9 10">
    <name type="scientific">Phyllotreta striolata</name>
    <name type="common">Striped flea beetle</name>
    <name type="synonym">Crioceris striolata</name>
    <dbReference type="NCBI Taxonomy" id="444603"/>
    <lineage>
        <taxon>Eukaryota</taxon>
        <taxon>Metazoa</taxon>
        <taxon>Ecdysozoa</taxon>
        <taxon>Arthropoda</taxon>
        <taxon>Hexapoda</taxon>
        <taxon>Insecta</taxon>
        <taxon>Pterygota</taxon>
        <taxon>Neoptera</taxon>
        <taxon>Endopterygota</taxon>
        <taxon>Coleoptera</taxon>
        <taxon>Polyphaga</taxon>
        <taxon>Cucujiformia</taxon>
        <taxon>Chrysomeloidea</taxon>
        <taxon>Chrysomelidae</taxon>
        <taxon>Galerucinae</taxon>
        <taxon>Alticini</taxon>
        <taxon>Phyllotreta</taxon>
    </lineage>
</organism>
<dbReference type="InterPro" id="IPR014751">
    <property type="entry name" value="XRCC4-like_C"/>
</dbReference>
<keyword evidence="10" id="KW-1185">Reference proteome</keyword>
<dbReference type="Gene3D" id="1.20.5.370">
    <property type="match status" value="1"/>
</dbReference>